<organism evidence="10 11">
    <name type="scientific">Hyalella azteca</name>
    <name type="common">Amphipod</name>
    <dbReference type="NCBI Taxonomy" id="294128"/>
    <lineage>
        <taxon>Eukaryota</taxon>
        <taxon>Metazoa</taxon>
        <taxon>Ecdysozoa</taxon>
        <taxon>Arthropoda</taxon>
        <taxon>Crustacea</taxon>
        <taxon>Multicrustacea</taxon>
        <taxon>Malacostraca</taxon>
        <taxon>Eumalacostraca</taxon>
        <taxon>Peracarida</taxon>
        <taxon>Amphipoda</taxon>
        <taxon>Senticaudata</taxon>
        <taxon>Talitrida</taxon>
        <taxon>Talitroidea</taxon>
        <taxon>Hyalellidae</taxon>
        <taxon>Hyalella</taxon>
    </lineage>
</organism>
<dbReference type="Proteomes" id="UP000694843">
    <property type="component" value="Unplaced"/>
</dbReference>
<sequence length="651" mass="72306">MQVSITTMAVSTSDSSVALKLSKISSFLTSFQVEKPAHLALAVRSSLLEVSNNQENDNPNLCLPRERVTNHPSDSYITSADTELAKNLQDQLVGQDKLQHNSVATYYNSELELFTDQSFKSLGKRLETYGHHRWMLRSDVLSVYKCARLGWFMSSPDMLHCSDCQERLPLILPSPSATKSYERALELLHERLLTKHLKSCRWRFYHALLSWCRPPPVLEPPAIYALVQLAHYIASDMTQEQTYLADDGVPLMNQLVLSQSAVEDILGPGYSGAQRTALLLLLTGWKSTKIAGTLRCELCKRRIGLWCFRSTKEHEDLLSPSAMVHENLHDSVVDSAMSIVTQESHAELDVPNSEARVNIEHSDITSAITTSLNVQEALYANSELNPLNLETVSENSDVQPVAHNSESSVMAEGSVSDAPMLEKSICDNVPDEIRTNKCSDSEETSHTVGARDDDDDHAMLVDEEAPSKIVTENIPCDETPVVSEVDCSIPETNEPLDTVADASNNTGKRKRPDDDDVDPAQDELPSEGDEGRLSKKTKISEDQSSNETLKVANSSESEKPPRPVLCPLGQHHAWCAWVTPTEHQVLPRDSVPPEERGEPGYRVMSEQLQRTLQRATAQRWTQSEKYSSCVEGVRSVRTLLSSWLLGGNSTS</sequence>
<dbReference type="AlphaFoldDB" id="A0A8B7NWQ6"/>
<comment type="function">
    <text evidence="6">Required for proper positioning of a substantial amount of TPR at the nuclear basket (NB) through interaction with TPR.</text>
</comment>
<feature type="compositionally biased region" description="Polar residues" evidence="7">
    <location>
        <begin position="542"/>
        <end position="555"/>
    </location>
</feature>
<feature type="region of interest" description="Disordered" evidence="7">
    <location>
        <begin position="433"/>
        <end position="457"/>
    </location>
</feature>
<feature type="domain" description="C3HC-type" evidence="8">
    <location>
        <begin position="120"/>
        <end position="205"/>
    </location>
</feature>
<feature type="compositionally biased region" description="Basic and acidic residues" evidence="7">
    <location>
        <begin position="529"/>
        <end position="541"/>
    </location>
</feature>
<protein>
    <submittedName>
        <fullName evidence="11">Uncharacterized protein LOC108674698</fullName>
    </submittedName>
</protein>
<accession>A0A8B7NWQ6</accession>
<dbReference type="OrthoDB" id="614844at2759"/>
<evidence type="ECO:0000259" key="9">
    <source>
        <dbReference type="Pfam" id="PF08600"/>
    </source>
</evidence>
<keyword evidence="4" id="KW-0862">Zinc</keyword>
<feature type="domain" description="NuBaID C-terminal" evidence="9">
    <location>
        <begin position="277"/>
        <end position="329"/>
    </location>
</feature>
<dbReference type="GeneID" id="108674698"/>
<dbReference type="PANTHER" id="PTHR15835:SF6">
    <property type="entry name" value="ZINC FINGER C3HC-TYPE PROTEIN 1"/>
    <property type="match status" value="1"/>
</dbReference>
<feature type="compositionally biased region" description="Acidic residues" evidence="7">
    <location>
        <begin position="514"/>
        <end position="528"/>
    </location>
</feature>
<keyword evidence="5" id="KW-0539">Nucleus</keyword>
<evidence type="ECO:0000256" key="1">
    <source>
        <dbReference type="ARBA" id="ARBA00004123"/>
    </source>
</evidence>
<evidence type="ECO:0000313" key="11">
    <source>
        <dbReference type="RefSeq" id="XP_018018155.1"/>
    </source>
</evidence>
<gene>
    <name evidence="11" type="primary">LOC108674698</name>
</gene>
<dbReference type="Pfam" id="PF08600">
    <property type="entry name" value="NuBaID_C"/>
    <property type="match status" value="1"/>
</dbReference>
<dbReference type="InterPro" id="IPR012935">
    <property type="entry name" value="NuBaID_N"/>
</dbReference>
<dbReference type="RefSeq" id="XP_018018155.1">
    <property type="nucleotide sequence ID" value="XM_018162666.2"/>
</dbReference>
<evidence type="ECO:0000256" key="2">
    <source>
        <dbReference type="ARBA" id="ARBA00022723"/>
    </source>
</evidence>
<evidence type="ECO:0000256" key="4">
    <source>
        <dbReference type="ARBA" id="ARBA00022833"/>
    </source>
</evidence>
<evidence type="ECO:0000313" key="10">
    <source>
        <dbReference type="Proteomes" id="UP000694843"/>
    </source>
</evidence>
<evidence type="ECO:0000256" key="3">
    <source>
        <dbReference type="ARBA" id="ARBA00022771"/>
    </source>
</evidence>
<dbReference type="GO" id="GO:0008270">
    <property type="term" value="F:zinc ion binding"/>
    <property type="evidence" value="ECO:0007669"/>
    <property type="project" value="UniProtKB-KW"/>
</dbReference>
<keyword evidence="2" id="KW-0479">Metal-binding</keyword>
<proteinExistence type="predicted"/>
<keyword evidence="3" id="KW-0863">Zinc-finger</keyword>
<evidence type="ECO:0000256" key="7">
    <source>
        <dbReference type="SAM" id="MobiDB-lite"/>
    </source>
</evidence>
<dbReference type="GO" id="GO:0005634">
    <property type="term" value="C:nucleus"/>
    <property type="evidence" value="ECO:0007669"/>
    <property type="project" value="UniProtKB-SubCell"/>
</dbReference>
<evidence type="ECO:0000256" key="5">
    <source>
        <dbReference type="ARBA" id="ARBA00023242"/>
    </source>
</evidence>
<reference evidence="11" key="1">
    <citation type="submission" date="2025-08" db="UniProtKB">
        <authorList>
            <consortium name="RefSeq"/>
        </authorList>
    </citation>
    <scope>IDENTIFICATION</scope>
    <source>
        <tissue evidence="11">Whole organism</tissue>
    </source>
</reference>
<dbReference type="KEGG" id="hazt:108674698"/>
<dbReference type="InterPro" id="IPR013909">
    <property type="entry name" value="NuBaID_C"/>
</dbReference>
<keyword evidence="10" id="KW-1185">Reference proteome</keyword>
<evidence type="ECO:0000259" key="8">
    <source>
        <dbReference type="Pfam" id="PF07967"/>
    </source>
</evidence>
<feature type="region of interest" description="Disordered" evidence="7">
    <location>
        <begin position="490"/>
        <end position="564"/>
    </location>
</feature>
<evidence type="ECO:0000256" key="6">
    <source>
        <dbReference type="ARBA" id="ARBA00044931"/>
    </source>
</evidence>
<dbReference type="Pfam" id="PF07967">
    <property type="entry name" value="zf-C3HC"/>
    <property type="match status" value="1"/>
</dbReference>
<name>A0A8B7NWQ6_HYAAZ</name>
<dbReference type="PANTHER" id="PTHR15835">
    <property type="entry name" value="NUCLEAR-INTERACTING PARTNER OF ALK"/>
    <property type="match status" value="1"/>
</dbReference>
<feature type="compositionally biased region" description="Basic and acidic residues" evidence="7">
    <location>
        <begin position="433"/>
        <end position="451"/>
    </location>
</feature>
<comment type="subcellular location">
    <subcellularLocation>
        <location evidence="1">Nucleus</location>
    </subcellularLocation>
</comment>